<evidence type="ECO:0000313" key="2">
    <source>
        <dbReference type="Proteomes" id="UP001162501"/>
    </source>
</evidence>
<dbReference type="EMBL" id="OX596090">
    <property type="protein sequence ID" value="CAI9711228.1"/>
    <property type="molecule type" value="Genomic_DNA"/>
</dbReference>
<name>A0ACB0FFF0_RANTA</name>
<reference evidence="1" key="1">
    <citation type="submission" date="2023-05" db="EMBL/GenBank/DDBJ databases">
        <authorList>
            <consortium name="ELIXIR-Norway"/>
        </authorList>
    </citation>
    <scope>NUCLEOTIDE SEQUENCE</scope>
</reference>
<accession>A0ACB0FFF0</accession>
<proteinExistence type="predicted"/>
<organism evidence="1 2">
    <name type="scientific">Rangifer tarandus platyrhynchus</name>
    <name type="common">Svalbard reindeer</name>
    <dbReference type="NCBI Taxonomy" id="3082113"/>
    <lineage>
        <taxon>Eukaryota</taxon>
        <taxon>Metazoa</taxon>
        <taxon>Chordata</taxon>
        <taxon>Craniata</taxon>
        <taxon>Vertebrata</taxon>
        <taxon>Euteleostomi</taxon>
        <taxon>Mammalia</taxon>
        <taxon>Eutheria</taxon>
        <taxon>Laurasiatheria</taxon>
        <taxon>Artiodactyla</taxon>
        <taxon>Ruminantia</taxon>
        <taxon>Pecora</taxon>
        <taxon>Cervidae</taxon>
        <taxon>Odocoileinae</taxon>
        <taxon>Rangifer</taxon>
    </lineage>
</organism>
<dbReference type="Proteomes" id="UP001162501">
    <property type="component" value="Chromosome 6"/>
</dbReference>
<sequence>MGLISVQSRPSRCAGSFMNIISAKQRRGPDWTGPAQGSPRQSGVNRRLTTGRKRSENRESSAWRCWGGALPDWGSAFAFHIEPGVHDLPKVSHFPRCSAKLRAREAESAWELRPPHHRPDHVLHSPRARGQEHKSDGPPLAPQPLRQRAFAVPAVCRAELRSKDSQSPVVGAGGPQPGSFPGAGALTADMVPTSCSQAWGPQHSPHPHWLPLTWKRSRLRQAFSRWPFLRRVARPHRLPTQAFLSRKLCRELPAGPTRISVVMGARVPRNSPGVAGQQAATCPAGVSTRRPRPDLHPGGSVSRCSSGSVLRPQSLKGRPPVRRGFSCVPDAGKTDHAASDGEPGAYGITSFLAV</sequence>
<gene>
    <name evidence="1" type="ORF">MRATA1EN3_LOCUS22441</name>
</gene>
<protein>
    <submittedName>
        <fullName evidence="1">Uncharacterized protein</fullName>
    </submittedName>
</protein>
<evidence type="ECO:0000313" key="1">
    <source>
        <dbReference type="EMBL" id="CAI9711228.1"/>
    </source>
</evidence>